<keyword evidence="5" id="KW-0067">ATP-binding</keyword>
<dbReference type="GO" id="GO:0000155">
    <property type="term" value="F:phosphorelay sensor kinase activity"/>
    <property type="evidence" value="ECO:0007669"/>
    <property type="project" value="InterPro"/>
</dbReference>
<feature type="transmembrane region" description="Helical" evidence="7">
    <location>
        <begin position="121"/>
        <end position="141"/>
    </location>
</feature>
<keyword evidence="7" id="KW-1133">Transmembrane helix</keyword>
<evidence type="ECO:0000256" key="6">
    <source>
        <dbReference type="ARBA" id="ARBA00023012"/>
    </source>
</evidence>
<keyword evidence="2" id="KW-0808">Transferase</keyword>
<evidence type="ECO:0000256" key="4">
    <source>
        <dbReference type="ARBA" id="ARBA00022777"/>
    </source>
</evidence>
<evidence type="ECO:0000256" key="2">
    <source>
        <dbReference type="ARBA" id="ARBA00022679"/>
    </source>
</evidence>
<evidence type="ECO:0000256" key="5">
    <source>
        <dbReference type="ARBA" id="ARBA00022840"/>
    </source>
</evidence>
<keyword evidence="1" id="KW-0597">Phosphoprotein</keyword>
<dbReference type="Proteomes" id="UP000281915">
    <property type="component" value="Unassembled WGS sequence"/>
</dbReference>
<dbReference type="RefSeq" id="WP_023555362.1">
    <property type="nucleotide sequence ID" value="NZ_RHHT01000064.1"/>
</dbReference>
<dbReference type="AlphaFoldDB" id="A0A3M8C7P7"/>
<dbReference type="InterPro" id="IPR039506">
    <property type="entry name" value="SPOB_a"/>
</dbReference>
<dbReference type="SMART" id="SM00387">
    <property type="entry name" value="HATPase_c"/>
    <property type="match status" value="1"/>
</dbReference>
<gene>
    <name evidence="9" type="ORF">EDM58_22240</name>
</gene>
<dbReference type="EMBL" id="RHHT01000064">
    <property type="protein sequence ID" value="RNB71678.1"/>
    <property type="molecule type" value="Genomic_DNA"/>
</dbReference>
<reference evidence="9 10" key="1">
    <citation type="submission" date="2018-10" db="EMBL/GenBank/DDBJ databases">
        <title>Phylogenomics of Brevibacillus.</title>
        <authorList>
            <person name="Dunlap C."/>
        </authorList>
    </citation>
    <scope>NUCLEOTIDE SEQUENCE [LARGE SCALE GENOMIC DNA]</scope>
    <source>
        <strain evidence="9 10">JCM 15085</strain>
    </source>
</reference>
<organism evidence="9 10">
    <name type="scientific">Brevibacillus panacihumi</name>
    <dbReference type="NCBI Taxonomy" id="497735"/>
    <lineage>
        <taxon>Bacteria</taxon>
        <taxon>Bacillati</taxon>
        <taxon>Bacillota</taxon>
        <taxon>Bacilli</taxon>
        <taxon>Bacillales</taxon>
        <taxon>Paenibacillaceae</taxon>
        <taxon>Brevibacillus</taxon>
    </lineage>
</organism>
<dbReference type="Pfam" id="PF14689">
    <property type="entry name" value="SPOB_a"/>
    <property type="match status" value="1"/>
</dbReference>
<dbReference type="SUPFAM" id="SSF55874">
    <property type="entry name" value="ATPase domain of HSP90 chaperone/DNA topoisomerase II/histidine kinase"/>
    <property type="match status" value="1"/>
</dbReference>
<dbReference type="GO" id="GO:0042802">
    <property type="term" value="F:identical protein binding"/>
    <property type="evidence" value="ECO:0007669"/>
    <property type="project" value="TreeGrafter"/>
</dbReference>
<keyword evidence="4" id="KW-0418">Kinase</keyword>
<dbReference type="InterPro" id="IPR003594">
    <property type="entry name" value="HATPase_dom"/>
</dbReference>
<feature type="transmembrane region" description="Helical" evidence="7">
    <location>
        <begin position="60"/>
        <end position="77"/>
    </location>
</feature>
<name>A0A3M8C7P7_9BACL</name>
<evidence type="ECO:0000313" key="10">
    <source>
        <dbReference type="Proteomes" id="UP000281915"/>
    </source>
</evidence>
<feature type="transmembrane region" description="Helical" evidence="7">
    <location>
        <begin position="84"/>
        <end position="106"/>
    </location>
</feature>
<evidence type="ECO:0000259" key="8">
    <source>
        <dbReference type="PROSITE" id="PS50109"/>
    </source>
</evidence>
<keyword evidence="3" id="KW-0547">Nucleotide-binding</keyword>
<evidence type="ECO:0000256" key="3">
    <source>
        <dbReference type="ARBA" id="ARBA00022741"/>
    </source>
</evidence>
<evidence type="ECO:0000256" key="1">
    <source>
        <dbReference type="ARBA" id="ARBA00022553"/>
    </source>
</evidence>
<feature type="transmembrane region" description="Helical" evidence="7">
    <location>
        <begin position="37"/>
        <end position="54"/>
    </location>
</feature>
<dbReference type="SUPFAM" id="SSF55890">
    <property type="entry name" value="Sporulation response regulatory protein Spo0B"/>
    <property type="match status" value="1"/>
</dbReference>
<keyword evidence="7" id="KW-0812">Transmembrane</keyword>
<keyword evidence="6" id="KW-0902">Two-component regulatory system</keyword>
<dbReference type="InterPro" id="IPR016120">
    <property type="entry name" value="Sig_transdc_His_kin_SpoOB"/>
</dbReference>
<feature type="transmembrane region" description="Helical" evidence="7">
    <location>
        <begin position="161"/>
        <end position="182"/>
    </location>
</feature>
<accession>A0A3M8C7P7</accession>
<dbReference type="PANTHER" id="PTHR40448">
    <property type="entry name" value="TWO-COMPONENT SENSOR HISTIDINE KINASE"/>
    <property type="match status" value="1"/>
</dbReference>
<feature type="transmembrane region" description="Helical" evidence="7">
    <location>
        <begin position="6"/>
        <end position="25"/>
    </location>
</feature>
<proteinExistence type="predicted"/>
<feature type="domain" description="Histidine kinase" evidence="8">
    <location>
        <begin position="343"/>
        <end position="448"/>
    </location>
</feature>
<dbReference type="Pfam" id="PF02518">
    <property type="entry name" value="HATPase_c"/>
    <property type="match status" value="1"/>
</dbReference>
<dbReference type="PROSITE" id="PS50109">
    <property type="entry name" value="HIS_KIN"/>
    <property type="match status" value="1"/>
</dbReference>
<dbReference type="Gene3D" id="3.30.565.10">
    <property type="entry name" value="Histidine kinase-like ATPase, C-terminal domain"/>
    <property type="match status" value="1"/>
</dbReference>
<dbReference type="PANTHER" id="PTHR40448:SF1">
    <property type="entry name" value="TWO-COMPONENT SENSOR HISTIDINE KINASE"/>
    <property type="match status" value="1"/>
</dbReference>
<evidence type="ECO:0000313" key="9">
    <source>
        <dbReference type="EMBL" id="RNB71678.1"/>
    </source>
</evidence>
<keyword evidence="7" id="KW-0472">Membrane</keyword>
<evidence type="ECO:0000256" key="7">
    <source>
        <dbReference type="SAM" id="Phobius"/>
    </source>
</evidence>
<dbReference type="Gene3D" id="1.10.287.130">
    <property type="match status" value="1"/>
</dbReference>
<feature type="transmembrane region" description="Helical" evidence="7">
    <location>
        <begin position="202"/>
        <end position="222"/>
    </location>
</feature>
<dbReference type="InterPro" id="IPR005467">
    <property type="entry name" value="His_kinase_dom"/>
</dbReference>
<dbReference type="InterPro" id="IPR036890">
    <property type="entry name" value="HATPase_C_sf"/>
</dbReference>
<comment type="caution">
    <text evidence="9">The sequence shown here is derived from an EMBL/GenBank/DDBJ whole genome shotgun (WGS) entry which is preliminary data.</text>
</comment>
<dbReference type="GO" id="GO:0005524">
    <property type="term" value="F:ATP binding"/>
    <property type="evidence" value="ECO:0007669"/>
    <property type="project" value="UniProtKB-KW"/>
</dbReference>
<protein>
    <submittedName>
        <fullName evidence="9">GHKL domain-containing protein</fullName>
    </submittedName>
</protein>
<sequence length="451" mass="51714">MDLILRFVLVDVPEAFLLLTIGLAMFNRSIFEHKKKALLFAVLLSVCGELLALYEVSYQPKVLTMFLCMTLIFYFLYQPGLLRAVFMSTASLGSMILAEFILLIIYNSQQIYWLDILSTNMLMVVVRLLYLGLLLICAVILRQMKFDIRRLFPRNRYNRYLFLLILVGSIEFLLILFMNTSFFLRENNSTLAQLYTPQFQMLFQILILVLFILIVFLFRVYLTLTIHRVEEETGTPYLKSIHDMLTAIRSIKHDSLNHYTAINGFLKKGLYDLAKEYVEQLLQEILITEKTVDSSSHVLGGIKNPAVSSLLQSKMALCLAERIPLTMNVTTGNQFAHIKTYDLIKILGNLLDNAIRATSYELEENRYIRLDWGQSERELFLIIENSGPCIPEDKLNEVFSIGYTTKTNGQGGLGLSIVKSVTERYGGKVTVCSENGITRFHVSFANRSDRD</sequence>